<keyword evidence="3" id="KW-0808">Transferase</keyword>
<dbReference type="EC" id="2.7.7.7" evidence="2"/>
<evidence type="ECO:0000256" key="8">
    <source>
        <dbReference type="ARBA" id="ARBA00024411"/>
    </source>
</evidence>
<dbReference type="GO" id="GO:0008296">
    <property type="term" value="F:3'-5'-DNA exonuclease activity"/>
    <property type="evidence" value="ECO:0007669"/>
    <property type="project" value="TreeGrafter"/>
</dbReference>
<evidence type="ECO:0000259" key="11">
    <source>
        <dbReference type="Pfam" id="PF03104"/>
    </source>
</evidence>
<accession>A0A9P6EQ48</accession>
<dbReference type="Gene3D" id="2.40.50.730">
    <property type="match status" value="2"/>
</dbReference>
<dbReference type="Proteomes" id="UP000807306">
    <property type="component" value="Unassembled WGS sequence"/>
</dbReference>
<comment type="caution">
    <text evidence="12">The sequence shown here is derived from an EMBL/GenBank/DDBJ whole genome shotgun (WGS) entry which is preliminary data.</text>
</comment>
<evidence type="ECO:0000256" key="10">
    <source>
        <dbReference type="SAM" id="MobiDB-lite"/>
    </source>
</evidence>
<evidence type="ECO:0000313" key="13">
    <source>
        <dbReference type="Proteomes" id="UP000807306"/>
    </source>
</evidence>
<keyword evidence="6" id="KW-0239">DNA-directed DNA polymerase</keyword>
<dbReference type="GO" id="GO:0006297">
    <property type="term" value="P:nucleotide-excision repair, DNA gap filling"/>
    <property type="evidence" value="ECO:0007669"/>
    <property type="project" value="TreeGrafter"/>
</dbReference>
<dbReference type="GO" id="GO:0003677">
    <property type="term" value="F:DNA binding"/>
    <property type="evidence" value="ECO:0007669"/>
    <property type="project" value="UniProtKB-KW"/>
</dbReference>
<dbReference type="InterPro" id="IPR006133">
    <property type="entry name" value="DNA-dir_DNA_pol_B_exonuc"/>
</dbReference>
<proteinExistence type="inferred from homology"/>
<dbReference type="EMBL" id="MU157829">
    <property type="protein sequence ID" value="KAF9533077.1"/>
    <property type="molecule type" value="Genomic_DNA"/>
</dbReference>
<dbReference type="Gene3D" id="3.30.420.10">
    <property type="entry name" value="Ribonuclease H-like superfamily/Ribonuclease H"/>
    <property type="match status" value="1"/>
</dbReference>
<sequence>MTSTPPLAISSSNAPITQKSTDASKKRIVSEGSFARVLEEMGKLEIEEPETRTCTRSPPPEIEETLSSLTFQKVDIREGYDPRGRSEIRLFGVTKAGNSILARVRNFEHYFYYPAPTAFSEDDLVPLLDLLNEPYPSSAPPIASIELERQATSPNGPLVFKTGKCGYRDLFKAPELSYEAGIPYFLRYMLDTGITALSWLKIPAQKYQVISKNDCISTCQIEVSLESEADLLICDVVDNKEKYAPLRILSFDIECNIATKAGQFSSPKTESVIQIGNMVTTYGQSTPFVRAIFTLDTCSPISGTQVKSFEEEKDMLLAWQKFFMEVDPDIVIGYNITQFDIPFLLERAWVLKLVKFSYMTRLKKCSQRLNFSQGRPKFNTCPGYDGRLVLDVFHHIREHHTGLQGEGAYKLNSVSSHFLNEKKEDIGYDQIPKLQNGDANSRRDLAIYCMKDAYLPLRLLEKLKCFEIEVKEAKEARVPFNVLRLWRSLQNTAKRHLDGLDRCYVVADPA</sequence>
<feature type="compositionally biased region" description="Polar residues" evidence="10">
    <location>
        <begin position="1"/>
        <end position="21"/>
    </location>
</feature>
<dbReference type="GO" id="GO:0043625">
    <property type="term" value="C:delta DNA polymerase complex"/>
    <property type="evidence" value="ECO:0007669"/>
    <property type="project" value="TreeGrafter"/>
</dbReference>
<comment type="catalytic activity">
    <reaction evidence="9">
        <text>DNA(n) + a 2'-deoxyribonucleoside 5'-triphosphate = DNA(n+1) + diphosphate</text>
        <dbReference type="Rhea" id="RHEA:22508"/>
        <dbReference type="Rhea" id="RHEA-COMP:17339"/>
        <dbReference type="Rhea" id="RHEA-COMP:17340"/>
        <dbReference type="ChEBI" id="CHEBI:33019"/>
        <dbReference type="ChEBI" id="CHEBI:61560"/>
        <dbReference type="ChEBI" id="CHEBI:173112"/>
        <dbReference type="EC" id="2.7.7.7"/>
    </reaction>
</comment>
<dbReference type="PANTHER" id="PTHR10322">
    <property type="entry name" value="DNA POLYMERASE CATALYTIC SUBUNIT"/>
    <property type="match status" value="1"/>
</dbReference>
<evidence type="ECO:0000313" key="12">
    <source>
        <dbReference type="EMBL" id="KAF9533077.1"/>
    </source>
</evidence>
<dbReference type="InterPro" id="IPR050240">
    <property type="entry name" value="DNA_pol_type-B"/>
</dbReference>
<keyword evidence="7" id="KW-0238">DNA-binding</keyword>
<dbReference type="Pfam" id="PF03104">
    <property type="entry name" value="DNA_pol_B_exo1"/>
    <property type="match status" value="1"/>
</dbReference>
<dbReference type="FunFam" id="3.30.420.10:FF:000004">
    <property type="entry name" value="DNA polymerase"/>
    <property type="match status" value="1"/>
</dbReference>
<dbReference type="GO" id="GO:0003887">
    <property type="term" value="F:DNA-directed DNA polymerase activity"/>
    <property type="evidence" value="ECO:0007669"/>
    <property type="project" value="UniProtKB-KW"/>
</dbReference>
<keyword evidence="13" id="KW-1185">Reference proteome</keyword>
<protein>
    <recommendedName>
        <fullName evidence="8">DNA polymerase delta catalytic subunit</fullName>
        <ecNumber evidence="2">2.7.7.7</ecNumber>
    </recommendedName>
</protein>
<evidence type="ECO:0000256" key="4">
    <source>
        <dbReference type="ARBA" id="ARBA00022695"/>
    </source>
</evidence>
<dbReference type="InterPro" id="IPR036397">
    <property type="entry name" value="RNaseH_sf"/>
</dbReference>
<organism evidence="12 13">
    <name type="scientific">Crepidotus variabilis</name>
    <dbReference type="NCBI Taxonomy" id="179855"/>
    <lineage>
        <taxon>Eukaryota</taxon>
        <taxon>Fungi</taxon>
        <taxon>Dikarya</taxon>
        <taxon>Basidiomycota</taxon>
        <taxon>Agaricomycotina</taxon>
        <taxon>Agaricomycetes</taxon>
        <taxon>Agaricomycetidae</taxon>
        <taxon>Agaricales</taxon>
        <taxon>Agaricineae</taxon>
        <taxon>Crepidotaceae</taxon>
        <taxon>Crepidotus</taxon>
    </lineage>
</organism>
<gene>
    <name evidence="12" type="ORF">CPB83DRAFT_890207</name>
</gene>
<dbReference type="GO" id="GO:0045004">
    <property type="term" value="P:DNA replication proofreading"/>
    <property type="evidence" value="ECO:0007669"/>
    <property type="project" value="TreeGrafter"/>
</dbReference>
<feature type="region of interest" description="Disordered" evidence="10">
    <location>
        <begin position="1"/>
        <end position="25"/>
    </location>
</feature>
<dbReference type="GO" id="GO:0006287">
    <property type="term" value="P:base-excision repair, gap-filling"/>
    <property type="evidence" value="ECO:0007669"/>
    <property type="project" value="TreeGrafter"/>
</dbReference>
<dbReference type="PANTHER" id="PTHR10322:SF23">
    <property type="entry name" value="DNA POLYMERASE DELTA CATALYTIC SUBUNIT"/>
    <property type="match status" value="1"/>
</dbReference>
<evidence type="ECO:0000256" key="5">
    <source>
        <dbReference type="ARBA" id="ARBA00022705"/>
    </source>
</evidence>
<dbReference type="AlphaFoldDB" id="A0A9P6EQ48"/>
<keyword evidence="5" id="KW-0235">DNA replication</keyword>
<evidence type="ECO:0000256" key="9">
    <source>
        <dbReference type="ARBA" id="ARBA00049244"/>
    </source>
</evidence>
<dbReference type="SUPFAM" id="SSF53098">
    <property type="entry name" value="Ribonuclease H-like"/>
    <property type="match status" value="1"/>
</dbReference>
<comment type="similarity">
    <text evidence="1">Belongs to the DNA polymerase type-B family.</text>
</comment>
<dbReference type="InterPro" id="IPR012337">
    <property type="entry name" value="RNaseH-like_sf"/>
</dbReference>
<dbReference type="OrthoDB" id="2414538at2759"/>
<evidence type="ECO:0000256" key="7">
    <source>
        <dbReference type="ARBA" id="ARBA00023125"/>
    </source>
</evidence>
<evidence type="ECO:0000256" key="6">
    <source>
        <dbReference type="ARBA" id="ARBA00022932"/>
    </source>
</evidence>
<name>A0A9P6EQ48_9AGAR</name>
<feature type="domain" description="DNA-directed DNA polymerase family B exonuclease" evidence="11">
    <location>
        <begin position="178"/>
        <end position="414"/>
    </location>
</feature>
<evidence type="ECO:0000256" key="2">
    <source>
        <dbReference type="ARBA" id="ARBA00012417"/>
    </source>
</evidence>
<keyword evidence="4" id="KW-0548">Nucleotidyltransferase</keyword>
<reference evidence="12" key="1">
    <citation type="submission" date="2020-11" db="EMBL/GenBank/DDBJ databases">
        <authorList>
            <consortium name="DOE Joint Genome Institute"/>
            <person name="Ahrendt S."/>
            <person name="Riley R."/>
            <person name="Andreopoulos W."/>
            <person name="Labutti K."/>
            <person name="Pangilinan J."/>
            <person name="Ruiz-Duenas F.J."/>
            <person name="Barrasa J.M."/>
            <person name="Sanchez-Garcia M."/>
            <person name="Camarero S."/>
            <person name="Miyauchi S."/>
            <person name="Serrano A."/>
            <person name="Linde D."/>
            <person name="Babiker R."/>
            <person name="Drula E."/>
            <person name="Ayuso-Fernandez I."/>
            <person name="Pacheco R."/>
            <person name="Padilla G."/>
            <person name="Ferreira P."/>
            <person name="Barriuso J."/>
            <person name="Kellner H."/>
            <person name="Castanera R."/>
            <person name="Alfaro M."/>
            <person name="Ramirez L."/>
            <person name="Pisabarro A.G."/>
            <person name="Kuo A."/>
            <person name="Tritt A."/>
            <person name="Lipzen A."/>
            <person name="He G."/>
            <person name="Yan M."/>
            <person name="Ng V."/>
            <person name="Cullen D."/>
            <person name="Martin F."/>
            <person name="Rosso M.-N."/>
            <person name="Henrissat B."/>
            <person name="Hibbett D."/>
            <person name="Martinez A.T."/>
            <person name="Grigoriev I.V."/>
        </authorList>
    </citation>
    <scope>NUCLEOTIDE SEQUENCE</scope>
    <source>
        <strain evidence="12">CBS 506.95</strain>
    </source>
</reference>
<evidence type="ECO:0000256" key="1">
    <source>
        <dbReference type="ARBA" id="ARBA00005755"/>
    </source>
</evidence>
<evidence type="ECO:0000256" key="3">
    <source>
        <dbReference type="ARBA" id="ARBA00022679"/>
    </source>
</evidence>